<proteinExistence type="predicted"/>
<protein>
    <submittedName>
        <fullName evidence="1">Uncharacterized protein</fullName>
    </submittedName>
</protein>
<organism evidence="1 2">
    <name type="scientific">Hymenobacter sediminicola</name>
    <dbReference type="NCBI Taxonomy" id="2761579"/>
    <lineage>
        <taxon>Bacteria</taxon>
        <taxon>Pseudomonadati</taxon>
        <taxon>Bacteroidota</taxon>
        <taxon>Cytophagia</taxon>
        <taxon>Cytophagales</taxon>
        <taxon>Hymenobacteraceae</taxon>
        <taxon>Hymenobacter</taxon>
    </lineage>
</organism>
<accession>A0A7G7W6Z7</accession>
<dbReference type="EMBL" id="CP060202">
    <property type="protein sequence ID" value="QNH62140.1"/>
    <property type="molecule type" value="Genomic_DNA"/>
</dbReference>
<sequence length="231" mass="25186">MYDEQYENHFLNIRASRAVFLQFAQYTATALAGTPSAALKKLTAPFQQLVTDLEQGLTARAGQAGSGQGGTLTQDEAIGQIQEFVRETNDVLLVPRYRKQPATLRELLPQGLDYLTGAAKKDLPTRFEAFVKKLEAYAADLGAQPATDGRALLAALATATTARTKTRLAETATISTLGTDWRALCEALWQVHCVGLAEYYQEPAKARTLFAYHLLKSRNGGKKKPAPQLVA</sequence>
<gene>
    <name evidence="1" type="ORF">H4317_18655</name>
</gene>
<reference evidence="1 2" key="1">
    <citation type="submission" date="2020-08" db="EMBL/GenBank/DDBJ databases">
        <title>Hymenobacter sp. S2-20-2 genome sequencing.</title>
        <authorList>
            <person name="Jin L."/>
        </authorList>
    </citation>
    <scope>NUCLEOTIDE SEQUENCE [LARGE SCALE GENOMIC DNA]</scope>
    <source>
        <strain evidence="1 2">S2-20-2</strain>
    </source>
</reference>
<dbReference type="KEGG" id="hsk:H4317_18655"/>
<evidence type="ECO:0000313" key="2">
    <source>
        <dbReference type="Proteomes" id="UP000515489"/>
    </source>
</evidence>
<name>A0A7G7W6Z7_9BACT</name>
<dbReference type="Proteomes" id="UP000515489">
    <property type="component" value="Chromosome"/>
</dbReference>
<keyword evidence="2" id="KW-1185">Reference proteome</keyword>
<dbReference type="AlphaFoldDB" id="A0A7G7W6Z7"/>
<dbReference type="RefSeq" id="WP_185888057.1">
    <property type="nucleotide sequence ID" value="NZ_CP060202.1"/>
</dbReference>
<evidence type="ECO:0000313" key="1">
    <source>
        <dbReference type="EMBL" id="QNH62140.1"/>
    </source>
</evidence>